<dbReference type="KEGG" id="tav:G4V39_07790"/>
<evidence type="ECO:0000313" key="1">
    <source>
        <dbReference type="EMBL" id="QIJ72175.1"/>
    </source>
</evidence>
<protein>
    <submittedName>
        <fullName evidence="1">Uncharacterized protein</fullName>
    </submittedName>
</protein>
<evidence type="ECO:0000313" key="2">
    <source>
        <dbReference type="Proteomes" id="UP000502179"/>
    </source>
</evidence>
<keyword evidence="2" id="KW-1185">Reference proteome</keyword>
<dbReference type="RefSeq" id="WP_166032393.1">
    <property type="nucleotide sequence ID" value="NZ_JACDUQ010000005.1"/>
</dbReference>
<accession>A0A6G7PWV3</accession>
<gene>
    <name evidence="1" type="ORF">G4V39_07790</name>
</gene>
<dbReference type="Proteomes" id="UP000502179">
    <property type="component" value="Chromosome"/>
</dbReference>
<organism evidence="1 2">
    <name type="scientific">Thermosulfuriphilus ammonigenes</name>
    <dbReference type="NCBI Taxonomy" id="1936021"/>
    <lineage>
        <taxon>Bacteria</taxon>
        <taxon>Pseudomonadati</taxon>
        <taxon>Thermodesulfobacteriota</taxon>
        <taxon>Thermodesulfobacteria</taxon>
        <taxon>Thermodesulfobacteriales</taxon>
        <taxon>Thermodesulfobacteriaceae</taxon>
        <taxon>Thermosulfuriphilus</taxon>
    </lineage>
</organism>
<reference evidence="1 2" key="1">
    <citation type="submission" date="2020-02" db="EMBL/GenBank/DDBJ databases">
        <title>Genome analysis of Thermosulfuriphilus ammonigenes ST65T, an anaerobic thermophilic chemolithoautotrophic bacterium isolated from a deep-sea hydrothermal vent.</title>
        <authorList>
            <person name="Slobodkina G."/>
            <person name="Allioux M."/>
            <person name="Merkel A."/>
            <person name="Alain K."/>
            <person name="Jebbar M."/>
            <person name="Slobodkin A."/>
        </authorList>
    </citation>
    <scope>NUCLEOTIDE SEQUENCE [LARGE SCALE GENOMIC DNA]</scope>
    <source>
        <strain evidence="1 2">ST65</strain>
    </source>
</reference>
<sequence>MNFHGALVARYDGGRWYFLSGRRWYRLDSPFALKECACLSSLEAPSTYRP</sequence>
<dbReference type="EMBL" id="CP048877">
    <property type="protein sequence ID" value="QIJ72175.1"/>
    <property type="molecule type" value="Genomic_DNA"/>
</dbReference>
<name>A0A6G7PWV3_9BACT</name>
<proteinExistence type="predicted"/>
<dbReference type="AlphaFoldDB" id="A0A6G7PWV3"/>